<feature type="region of interest" description="Disordered" evidence="1">
    <location>
        <begin position="184"/>
        <end position="216"/>
    </location>
</feature>
<feature type="region of interest" description="Disordered" evidence="1">
    <location>
        <begin position="70"/>
        <end position="102"/>
    </location>
</feature>
<evidence type="ECO:0000313" key="4">
    <source>
        <dbReference type="Proteomes" id="UP000775213"/>
    </source>
</evidence>
<dbReference type="PANTHER" id="PTHR34449:SF5">
    <property type="entry name" value="ATP BINDING _ ATPASE"/>
    <property type="match status" value="1"/>
</dbReference>
<dbReference type="EMBL" id="JAGFBR010000018">
    <property type="protein sequence ID" value="KAH0450350.1"/>
    <property type="molecule type" value="Genomic_DNA"/>
</dbReference>
<feature type="compositionally biased region" description="Basic residues" evidence="1">
    <location>
        <begin position="83"/>
        <end position="92"/>
    </location>
</feature>
<evidence type="ECO:0000256" key="1">
    <source>
        <dbReference type="SAM" id="MobiDB-lite"/>
    </source>
</evidence>
<proteinExistence type="predicted"/>
<feature type="domain" description="Rho termination factor-like N-terminal" evidence="2">
    <location>
        <begin position="351"/>
        <end position="389"/>
    </location>
</feature>
<dbReference type="PANTHER" id="PTHR34449">
    <property type="entry name" value="RHO TERMINATION FACTOR"/>
    <property type="match status" value="1"/>
</dbReference>
<dbReference type="AlphaFoldDB" id="A0AAV7G3M5"/>
<evidence type="ECO:0000259" key="2">
    <source>
        <dbReference type="SMART" id="SM00959"/>
    </source>
</evidence>
<feature type="compositionally biased region" description="Basic and acidic residues" evidence="1">
    <location>
        <begin position="201"/>
        <end position="216"/>
    </location>
</feature>
<dbReference type="InterPro" id="IPR011112">
    <property type="entry name" value="Rho-like_N"/>
</dbReference>
<evidence type="ECO:0000313" key="3">
    <source>
        <dbReference type="EMBL" id="KAH0450350.1"/>
    </source>
</evidence>
<dbReference type="Pfam" id="PF07498">
    <property type="entry name" value="Rho_N"/>
    <property type="match status" value="1"/>
</dbReference>
<sequence>MLQVMSWQNIIFPAGYKVSDWKFLYCPGVIGRTTISFSPNNRRHELFLGADDVSLSTSISRYPTVVSMCKASSNKRNPDFSRKYRGSSKGKRQSQEKENAENLEDNLLSSKNGSLVSLSNNQRFSATATPGRREKEIVELFRKVQSQLRERAAIKEEKRVESAQLSQGERGTVDSLLKLLRKHSAAQGKKSSSDDGYDLDQPERTNPFDEPERSDLFEEEQNSSFFGSDNLGTQDVVHEQKPFPSSRPISSFKRKSPVPKVKFQPVFSAEEEGGSSSPVLKSVGMTGVASETKLAALEPQPRHLLELEHESSMKLESLDAKSEVSLGRSDSADLDETDPGVSEPSMIQGFDLSSMKLSELRGLAKSRGIKGYTKLKKMELLELLSVNNA</sequence>
<dbReference type="SMART" id="SM00959">
    <property type="entry name" value="Rho_N"/>
    <property type="match status" value="1"/>
</dbReference>
<organism evidence="3 4">
    <name type="scientific">Dendrobium chrysotoxum</name>
    <name type="common">Orchid</name>
    <dbReference type="NCBI Taxonomy" id="161865"/>
    <lineage>
        <taxon>Eukaryota</taxon>
        <taxon>Viridiplantae</taxon>
        <taxon>Streptophyta</taxon>
        <taxon>Embryophyta</taxon>
        <taxon>Tracheophyta</taxon>
        <taxon>Spermatophyta</taxon>
        <taxon>Magnoliopsida</taxon>
        <taxon>Liliopsida</taxon>
        <taxon>Asparagales</taxon>
        <taxon>Orchidaceae</taxon>
        <taxon>Epidendroideae</taxon>
        <taxon>Malaxideae</taxon>
        <taxon>Dendrobiinae</taxon>
        <taxon>Dendrobium</taxon>
    </lineage>
</organism>
<feature type="region of interest" description="Disordered" evidence="1">
    <location>
        <begin position="306"/>
        <end position="347"/>
    </location>
</feature>
<keyword evidence="4" id="KW-1185">Reference proteome</keyword>
<reference evidence="3 4" key="1">
    <citation type="journal article" date="2021" name="Hortic Res">
        <title>Chromosome-scale assembly of the Dendrobium chrysotoxum genome enhances the understanding of orchid evolution.</title>
        <authorList>
            <person name="Zhang Y."/>
            <person name="Zhang G.Q."/>
            <person name="Zhang D."/>
            <person name="Liu X.D."/>
            <person name="Xu X.Y."/>
            <person name="Sun W.H."/>
            <person name="Yu X."/>
            <person name="Zhu X."/>
            <person name="Wang Z.W."/>
            <person name="Zhao X."/>
            <person name="Zhong W.Y."/>
            <person name="Chen H."/>
            <person name="Yin W.L."/>
            <person name="Huang T."/>
            <person name="Niu S.C."/>
            <person name="Liu Z.J."/>
        </authorList>
    </citation>
    <scope>NUCLEOTIDE SEQUENCE [LARGE SCALE GENOMIC DNA]</scope>
    <source>
        <strain evidence="3">Lindl</strain>
    </source>
</reference>
<accession>A0AAV7G3M5</accession>
<protein>
    <recommendedName>
        <fullName evidence="2">Rho termination factor-like N-terminal domain-containing protein</fullName>
    </recommendedName>
</protein>
<dbReference type="GO" id="GO:0006353">
    <property type="term" value="P:DNA-templated transcription termination"/>
    <property type="evidence" value="ECO:0007669"/>
    <property type="project" value="InterPro"/>
</dbReference>
<comment type="caution">
    <text evidence="3">The sequence shown here is derived from an EMBL/GenBank/DDBJ whole genome shotgun (WGS) entry which is preliminary data.</text>
</comment>
<name>A0AAV7G3M5_DENCH</name>
<feature type="compositionally biased region" description="Basic and acidic residues" evidence="1">
    <location>
        <begin position="306"/>
        <end position="322"/>
    </location>
</feature>
<dbReference type="Gene3D" id="1.10.720.10">
    <property type="match status" value="1"/>
</dbReference>
<gene>
    <name evidence="3" type="ORF">IEQ34_021042</name>
</gene>
<dbReference type="Proteomes" id="UP000775213">
    <property type="component" value="Unassembled WGS sequence"/>
</dbReference>